<dbReference type="Gene3D" id="3.40.50.150">
    <property type="entry name" value="Vaccinia Virus protein VP39"/>
    <property type="match status" value="1"/>
</dbReference>
<dbReference type="PANTHER" id="PTHR12133">
    <property type="entry name" value="TRNA (ADENINE(58)-N(1))-METHYLTRANSFERASE"/>
    <property type="match status" value="1"/>
</dbReference>
<dbReference type="Pfam" id="PF08704">
    <property type="entry name" value="GCD14"/>
    <property type="match status" value="2"/>
</dbReference>
<dbReference type="InterPro" id="IPR029063">
    <property type="entry name" value="SAM-dependent_MTases_sf"/>
</dbReference>
<dbReference type="GO" id="GO:0008168">
    <property type="term" value="F:methyltransferase activity"/>
    <property type="evidence" value="ECO:0007669"/>
    <property type="project" value="UniProtKB-KW"/>
</dbReference>
<comment type="subcellular location">
    <subcellularLocation>
        <location evidence="1">Nucleus</location>
    </subcellularLocation>
</comment>
<keyword evidence="6 8" id="KW-0819">tRNA processing</keyword>
<dbReference type="EMBL" id="BQXS01012461">
    <property type="protein sequence ID" value="GKT23401.1"/>
    <property type="molecule type" value="Genomic_DNA"/>
</dbReference>
<organism evidence="10 11">
    <name type="scientific">Aduncisulcus paluster</name>
    <dbReference type="NCBI Taxonomy" id="2918883"/>
    <lineage>
        <taxon>Eukaryota</taxon>
        <taxon>Metamonada</taxon>
        <taxon>Carpediemonas-like organisms</taxon>
        <taxon>Aduncisulcus</taxon>
    </lineage>
</organism>
<accession>A0ABQ5K3L4</accession>
<keyword evidence="5 8" id="KW-0949">S-adenosyl-L-methionine</keyword>
<comment type="catalytic activity">
    <reaction evidence="8">
        <text>adenosine(58) in tRNA + S-adenosyl-L-methionine = N(1)-methyladenosine(58) in tRNA + S-adenosyl-L-homocysteine + H(+)</text>
        <dbReference type="Rhea" id="RHEA:43152"/>
        <dbReference type="Rhea" id="RHEA-COMP:10365"/>
        <dbReference type="Rhea" id="RHEA-COMP:10366"/>
        <dbReference type="ChEBI" id="CHEBI:15378"/>
        <dbReference type="ChEBI" id="CHEBI:57856"/>
        <dbReference type="ChEBI" id="CHEBI:59789"/>
        <dbReference type="ChEBI" id="CHEBI:74411"/>
        <dbReference type="ChEBI" id="CHEBI:74491"/>
        <dbReference type="EC" id="2.1.1.220"/>
    </reaction>
</comment>
<evidence type="ECO:0000256" key="8">
    <source>
        <dbReference type="PIRNR" id="PIRNR017269"/>
    </source>
</evidence>
<proteinExistence type="inferred from homology"/>
<evidence type="ECO:0000313" key="11">
    <source>
        <dbReference type="Proteomes" id="UP001057375"/>
    </source>
</evidence>
<dbReference type="PROSITE" id="PS51620">
    <property type="entry name" value="SAM_TRM61"/>
    <property type="match status" value="1"/>
</dbReference>
<evidence type="ECO:0000256" key="2">
    <source>
        <dbReference type="ARBA" id="ARBA00012796"/>
    </source>
</evidence>
<dbReference type="Pfam" id="PF14801">
    <property type="entry name" value="TrmI-like_N"/>
    <property type="match status" value="1"/>
</dbReference>
<evidence type="ECO:0000256" key="4">
    <source>
        <dbReference type="ARBA" id="ARBA00022679"/>
    </source>
</evidence>
<gene>
    <name evidence="10" type="ORF">ADUPG1_012418</name>
</gene>
<dbReference type="EC" id="2.1.1.220" evidence="2 8"/>
<dbReference type="PIRSF" id="PIRSF017269">
    <property type="entry name" value="GCD14"/>
    <property type="match status" value="1"/>
</dbReference>
<reference evidence="10" key="1">
    <citation type="submission" date="2022-03" db="EMBL/GenBank/DDBJ databases">
        <title>Draft genome sequence of Aduncisulcus paluster, a free-living microaerophilic Fornicata.</title>
        <authorList>
            <person name="Yuyama I."/>
            <person name="Kume K."/>
            <person name="Tamura T."/>
            <person name="Inagaki Y."/>
            <person name="Hashimoto T."/>
        </authorList>
    </citation>
    <scope>NUCLEOTIDE SEQUENCE</scope>
    <source>
        <strain evidence="10">NY0171</strain>
    </source>
</reference>
<evidence type="ECO:0000256" key="5">
    <source>
        <dbReference type="ARBA" id="ARBA00022691"/>
    </source>
</evidence>
<dbReference type="SUPFAM" id="SSF53335">
    <property type="entry name" value="S-adenosyl-L-methionine-dependent methyltransferases"/>
    <property type="match status" value="1"/>
</dbReference>
<evidence type="ECO:0000256" key="6">
    <source>
        <dbReference type="ARBA" id="ARBA00022694"/>
    </source>
</evidence>
<keyword evidence="3 8" id="KW-0489">Methyltransferase</keyword>
<dbReference type="InterPro" id="IPR049470">
    <property type="entry name" value="TRM61_C"/>
</dbReference>
<dbReference type="GO" id="GO:0032259">
    <property type="term" value="P:methylation"/>
    <property type="evidence" value="ECO:0007669"/>
    <property type="project" value="UniProtKB-KW"/>
</dbReference>
<comment type="similarity">
    <text evidence="8">Belongs to the class I-like SAM-binding methyltransferase superfamily. TRM61 family.</text>
</comment>
<keyword evidence="4 8" id="KW-0808">Transferase</keyword>
<name>A0ABQ5K3L4_9EUKA</name>
<evidence type="ECO:0000256" key="3">
    <source>
        <dbReference type="ARBA" id="ARBA00022603"/>
    </source>
</evidence>
<dbReference type="InterPro" id="IPR014816">
    <property type="entry name" value="tRNA_MeTrfase_Gcd14"/>
</dbReference>
<feature type="domain" description="tRNA (adenine(58)-N(1))-methyltransferase catalytic subunit TRM61 C-terminal" evidence="9">
    <location>
        <begin position="70"/>
        <end position="194"/>
    </location>
</feature>
<sequence>MSEILFDVGISDEVYAKEGMSVILYVNPRMMFEITLKEGDCFTAQYGAFRHNDIIGKPYGSKVLSQNKKGFMILLPYFSELWSSCLETRTQIIFPSDIGAILGLLDARPGKLFAESGTGSASLTHAIADSIGLKRQCLEPSFEDKLKYGHVFTFEYHSLRADAARAELYKHGLAHSATVTQRDVYSNGLLPNELIDIDLKSNQLLSSLKESIDKGEGFYDGIFLDLPSPWLAFDHAAQAVKKGGVIVTFSPCLEQCLQNNEKAREIGLIVGKTVQILNREMDTKRSKMKAPCCFFVPSSTDGKRRWCCEELDLKPSLPPELDVFTQTRICPLQRTHTGFLTTFYK</sequence>
<evidence type="ECO:0000256" key="7">
    <source>
        <dbReference type="ARBA" id="ARBA00023242"/>
    </source>
</evidence>
<dbReference type="Gene3D" id="3.10.330.20">
    <property type="match status" value="1"/>
</dbReference>
<dbReference type="Proteomes" id="UP001057375">
    <property type="component" value="Unassembled WGS sequence"/>
</dbReference>
<evidence type="ECO:0000313" key="10">
    <source>
        <dbReference type="EMBL" id="GKT23401.1"/>
    </source>
</evidence>
<evidence type="ECO:0000259" key="9">
    <source>
        <dbReference type="Pfam" id="PF08704"/>
    </source>
</evidence>
<keyword evidence="7" id="KW-0539">Nucleus</keyword>
<feature type="domain" description="tRNA (adenine(58)-N(1))-methyltransferase catalytic subunit TRM61 C-terminal" evidence="9">
    <location>
        <begin position="217"/>
        <end position="294"/>
    </location>
</feature>
<keyword evidence="11" id="KW-1185">Reference proteome</keyword>
<evidence type="ECO:0000256" key="1">
    <source>
        <dbReference type="ARBA" id="ARBA00004123"/>
    </source>
</evidence>
<comment type="caution">
    <text evidence="10">The sequence shown here is derived from an EMBL/GenBank/DDBJ whole genome shotgun (WGS) entry which is preliminary data.</text>
</comment>
<protein>
    <recommendedName>
        <fullName evidence="2 8">tRNA (adenine(58)-N(1))-methyltransferase</fullName>
        <ecNumber evidence="2 8">2.1.1.220</ecNumber>
    </recommendedName>
</protein>
<dbReference type="PANTHER" id="PTHR12133:SF2">
    <property type="entry name" value="TRNA (ADENINE(58)-N(1))-METHYLTRANSFERASE CATALYTIC SUBUNIT TRMT61A"/>
    <property type="match status" value="1"/>
</dbReference>